<dbReference type="HOGENOM" id="CLU_400120_0_0_1"/>
<feature type="region of interest" description="Disordered" evidence="1">
    <location>
        <begin position="226"/>
        <end position="568"/>
    </location>
</feature>
<feature type="compositionally biased region" description="Low complexity" evidence="1">
    <location>
        <begin position="97"/>
        <end position="108"/>
    </location>
</feature>
<feature type="compositionally biased region" description="Pro residues" evidence="1">
    <location>
        <begin position="192"/>
        <end position="202"/>
    </location>
</feature>
<organism evidence="2 3">
    <name type="scientific">Jaapia argillacea MUCL 33604</name>
    <dbReference type="NCBI Taxonomy" id="933084"/>
    <lineage>
        <taxon>Eukaryota</taxon>
        <taxon>Fungi</taxon>
        <taxon>Dikarya</taxon>
        <taxon>Basidiomycota</taxon>
        <taxon>Agaricomycotina</taxon>
        <taxon>Agaricomycetes</taxon>
        <taxon>Agaricomycetidae</taxon>
        <taxon>Jaapiales</taxon>
        <taxon>Jaapiaceae</taxon>
        <taxon>Jaapia</taxon>
    </lineage>
</organism>
<feature type="compositionally biased region" description="Basic and acidic residues" evidence="1">
    <location>
        <begin position="331"/>
        <end position="344"/>
    </location>
</feature>
<evidence type="ECO:0000313" key="2">
    <source>
        <dbReference type="EMBL" id="KDQ49528.1"/>
    </source>
</evidence>
<feature type="compositionally biased region" description="Low complexity" evidence="1">
    <location>
        <begin position="230"/>
        <end position="240"/>
    </location>
</feature>
<feature type="compositionally biased region" description="Pro residues" evidence="1">
    <location>
        <begin position="416"/>
        <end position="434"/>
    </location>
</feature>
<feature type="region of interest" description="Disordered" evidence="1">
    <location>
        <begin position="93"/>
        <end position="206"/>
    </location>
</feature>
<evidence type="ECO:0000256" key="1">
    <source>
        <dbReference type="SAM" id="MobiDB-lite"/>
    </source>
</evidence>
<feature type="compositionally biased region" description="Polar residues" evidence="1">
    <location>
        <begin position="243"/>
        <end position="282"/>
    </location>
</feature>
<feature type="compositionally biased region" description="Basic residues" evidence="1">
    <location>
        <begin position="553"/>
        <end position="562"/>
    </location>
</feature>
<dbReference type="InParanoid" id="A0A067P3P7"/>
<evidence type="ECO:0000313" key="3">
    <source>
        <dbReference type="Proteomes" id="UP000027265"/>
    </source>
</evidence>
<proteinExistence type="predicted"/>
<dbReference type="EMBL" id="KL197782">
    <property type="protein sequence ID" value="KDQ49528.1"/>
    <property type="molecule type" value="Genomic_DNA"/>
</dbReference>
<keyword evidence="3" id="KW-1185">Reference proteome</keyword>
<feature type="compositionally biased region" description="Low complexity" evidence="1">
    <location>
        <begin position="435"/>
        <end position="466"/>
    </location>
</feature>
<dbReference type="AlphaFoldDB" id="A0A067P3P7"/>
<name>A0A067P3P7_9AGAM</name>
<feature type="compositionally biased region" description="Polar residues" evidence="1">
    <location>
        <begin position="109"/>
        <end position="123"/>
    </location>
</feature>
<accession>A0A067P3P7</accession>
<gene>
    <name evidence="2" type="ORF">JAAARDRAFT_42864</name>
</gene>
<feature type="compositionally biased region" description="Basic residues" evidence="1">
    <location>
        <begin position="677"/>
        <end position="688"/>
    </location>
</feature>
<feature type="compositionally biased region" description="Low complexity" evidence="1">
    <location>
        <begin position="163"/>
        <end position="176"/>
    </location>
</feature>
<feature type="compositionally biased region" description="Polar residues" evidence="1">
    <location>
        <begin position="136"/>
        <end position="153"/>
    </location>
</feature>
<sequence length="688" mass="74250">MPESVAPSTIIRPSYGIKDRTASWVQTHSPGRVSQFYPPTIAPTRAPTDTWNQPVDDEVDDSHSSHSIPPPVLLRYADGRPDVVVDYRYAQDRYDSSSRLVSKSSKSSQPRPTHQVSRSTSHLPNPPPLRKVPAFDSSTLPRTNSKHTSSNPYPSRPLDPRSQSHSQLPGPSSSSHTLPSRAGRTPSKSLPNNPPSAFPPPHRMNTRTYHEIPYWGVPSRGIPTAPAPALPAAASTSTLPRPRQTSLREQGQSDRISVQAHHQQQPYFAERTPTQIHYPNQSQPAVHHQPRHQPPPVSRAAPPEVRPKGVPKIMGSVMLSDGRVPSGSKFVESRSIRKGEESHHHQIPKAADLGVGGGDRDRSGSNVRPTESEGRPSREEVTGTATYEHGPLHRSSRPPRPAPPPHLAPKQRPSRAPSPAPIPIPPPASHPPYPRAHVYPQAQPQPHQQLRQHMPPTPPQTLSQPQEKSKLKHSAMPLLSKFSGSRFIESKSIRGETSTVAGSDSDGKTIQTFRSSANGTSRTPSAGTAGTIHGHPDVKTWPLFGGSGDGKKGGGKRPKRGRSISMSAASDSTFFLIPSVVSGEDVRKVVPIQSGFPSGIKSLGKHAPSPSPSPYSHRPPSSQLSSVPPPSSTAAHTQSSSVPPTPTDSSTRKPFFSRLFSGSGGSHTSGSVGQPPPRRKLIRRHSTK</sequence>
<dbReference type="Proteomes" id="UP000027265">
    <property type="component" value="Unassembled WGS sequence"/>
</dbReference>
<feature type="compositionally biased region" description="Basic and acidic residues" evidence="1">
    <location>
        <begin position="370"/>
        <end position="381"/>
    </location>
</feature>
<feature type="compositionally biased region" description="Pro residues" evidence="1">
    <location>
        <begin position="398"/>
        <end position="407"/>
    </location>
</feature>
<reference evidence="3" key="1">
    <citation type="journal article" date="2014" name="Proc. Natl. Acad. Sci. U.S.A.">
        <title>Extensive sampling of basidiomycete genomes demonstrates inadequacy of the white-rot/brown-rot paradigm for wood decay fungi.</title>
        <authorList>
            <person name="Riley R."/>
            <person name="Salamov A.A."/>
            <person name="Brown D.W."/>
            <person name="Nagy L.G."/>
            <person name="Floudas D."/>
            <person name="Held B.W."/>
            <person name="Levasseur A."/>
            <person name="Lombard V."/>
            <person name="Morin E."/>
            <person name="Otillar R."/>
            <person name="Lindquist E.A."/>
            <person name="Sun H."/>
            <person name="LaButti K.M."/>
            <person name="Schmutz J."/>
            <person name="Jabbour D."/>
            <person name="Luo H."/>
            <person name="Baker S.E."/>
            <person name="Pisabarro A.G."/>
            <person name="Walton J.D."/>
            <person name="Blanchette R.A."/>
            <person name="Henrissat B."/>
            <person name="Martin F."/>
            <person name="Cullen D."/>
            <person name="Hibbett D.S."/>
            <person name="Grigoriev I.V."/>
        </authorList>
    </citation>
    <scope>NUCLEOTIDE SEQUENCE [LARGE SCALE GENOMIC DNA]</scope>
    <source>
        <strain evidence="3">MUCL 33604</strain>
    </source>
</reference>
<feature type="region of interest" description="Disordered" evidence="1">
    <location>
        <begin position="29"/>
        <end position="81"/>
    </location>
</feature>
<feature type="compositionally biased region" description="Low complexity" evidence="1">
    <location>
        <begin position="614"/>
        <end position="626"/>
    </location>
</feature>
<feature type="compositionally biased region" description="Polar residues" evidence="1">
    <location>
        <begin position="495"/>
        <end position="528"/>
    </location>
</feature>
<protein>
    <submittedName>
        <fullName evidence="2">Uncharacterized protein</fullName>
    </submittedName>
</protein>
<feature type="region of interest" description="Disordered" evidence="1">
    <location>
        <begin position="594"/>
        <end position="688"/>
    </location>
</feature>